<proteinExistence type="predicted"/>
<protein>
    <recommendedName>
        <fullName evidence="4">ABC transporter permease</fullName>
    </recommendedName>
</protein>
<feature type="transmembrane region" description="Helical" evidence="1">
    <location>
        <begin position="58"/>
        <end position="78"/>
    </location>
</feature>
<feature type="transmembrane region" description="Helical" evidence="1">
    <location>
        <begin position="262"/>
        <end position="282"/>
    </location>
</feature>
<evidence type="ECO:0008006" key="4">
    <source>
        <dbReference type="Google" id="ProtNLM"/>
    </source>
</evidence>
<evidence type="ECO:0000313" key="2">
    <source>
        <dbReference type="EMBL" id="MEF2968289.1"/>
    </source>
</evidence>
<feature type="transmembrane region" description="Helical" evidence="1">
    <location>
        <begin position="84"/>
        <end position="105"/>
    </location>
</feature>
<dbReference type="EMBL" id="JAZHPZ010000013">
    <property type="protein sequence ID" value="MEF2968289.1"/>
    <property type="molecule type" value="Genomic_DNA"/>
</dbReference>
<keyword evidence="1" id="KW-0812">Transmembrane</keyword>
<feature type="transmembrane region" description="Helical" evidence="1">
    <location>
        <begin position="514"/>
        <end position="531"/>
    </location>
</feature>
<name>A0ABU7VWZ5_9BACL</name>
<feature type="transmembrane region" description="Helical" evidence="1">
    <location>
        <begin position="136"/>
        <end position="157"/>
    </location>
</feature>
<organism evidence="2 3">
    <name type="scientific">Paenibacillus haidiansis</name>
    <dbReference type="NCBI Taxonomy" id="1574488"/>
    <lineage>
        <taxon>Bacteria</taxon>
        <taxon>Bacillati</taxon>
        <taxon>Bacillota</taxon>
        <taxon>Bacilli</taxon>
        <taxon>Bacillales</taxon>
        <taxon>Paenibacillaceae</taxon>
        <taxon>Paenibacillus</taxon>
    </lineage>
</organism>
<evidence type="ECO:0000313" key="3">
    <source>
        <dbReference type="Proteomes" id="UP001306950"/>
    </source>
</evidence>
<feature type="transmembrane region" description="Helical" evidence="1">
    <location>
        <begin position="376"/>
        <end position="398"/>
    </location>
</feature>
<dbReference type="Proteomes" id="UP001306950">
    <property type="component" value="Unassembled WGS sequence"/>
</dbReference>
<evidence type="ECO:0000256" key="1">
    <source>
        <dbReference type="SAM" id="Phobius"/>
    </source>
</evidence>
<gene>
    <name evidence="2" type="ORF">V3851_20865</name>
</gene>
<comment type="caution">
    <text evidence="2">The sequence shown here is derived from an EMBL/GenBank/DDBJ whole genome shotgun (WGS) entry which is preliminary data.</text>
</comment>
<sequence>MGEMKSLVVLDRFKGLFEKLGFNYPAMRRILQIKLLMDGRRAPTIVGNSRKKDKKNQFIGSLWLYLLMGGFSSVFLAIGNNSFFQVSFIFGIFMFMIMTSLIADFSSVLLDTRDRSILATKPVDRRTIAMAKTLHILFYMFFVTGALAIVPLGVGVVKHGIGFALLFLIELILMDLLIVVFTALIYLVILKFYDGERLKDLINYVQIGLTVALAVGYQFLVRLFDFMGLQAELQPEWWQFLIVPVWFGAPFEVLLHGNGQSMLVLLSLLSVFVPILAFLLYVKLMPLLENNLQKLSDPGRGKKAGQGKWPKRLSRLLCANPEEEVFFRFAWTMLGNEREFKLKVYPTLGLSLIFPFLFMFMNGATDGLYGLAKTRMYLFIYFSALLVPTVVMMLKYSGSYKAAWIYRALPIGDMLPVYRGTLLAAAARLIMPLYALEALIMALLFGADILPDLLVAGLAILVFTVLSFAYLSKGLPFSERFEAAQQGEGVRMIPLYFLLAGLGFIHFMATKVSYGIYVYAAILPAANWILWRKLFGKLSRRE</sequence>
<feature type="transmembrane region" description="Helical" evidence="1">
    <location>
        <begin position="201"/>
        <end position="221"/>
    </location>
</feature>
<reference evidence="2 3" key="1">
    <citation type="submission" date="2024-02" db="EMBL/GenBank/DDBJ databases">
        <title>A nitrogen-fixing paenibacillus bacterium.</title>
        <authorList>
            <person name="Zhang W.L."/>
            <person name="Chen S.F."/>
        </authorList>
    </citation>
    <scope>NUCLEOTIDE SEQUENCE [LARGE SCALE GENOMIC DNA]</scope>
    <source>
        <strain evidence="2 3">M1</strain>
    </source>
</reference>
<feature type="transmembrane region" description="Helical" evidence="1">
    <location>
        <begin position="492"/>
        <end position="508"/>
    </location>
</feature>
<keyword evidence="1" id="KW-1133">Transmembrane helix</keyword>
<accession>A0ABU7VWZ5</accession>
<keyword evidence="3" id="KW-1185">Reference proteome</keyword>
<feature type="transmembrane region" description="Helical" evidence="1">
    <location>
        <begin position="163"/>
        <end position="189"/>
    </location>
</feature>
<feature type="transmembrane region" description="Helical" evidence="1">
    <location>
        <begin position="429"/>
        <end position="447"/>
    </location>
</feature>
<keyword evidence="1" id="KW-0472">Membrane</keyword>
<feature type="transmembrane region" description="Helical" evidence="1">
    <location>
        <begin position="453"/>
        <end position="471"/>
    </location>
</feature>
<feature type="transmembrane region" description="Helical" evidence="1">
    <location>
        <begin position="344"/>
        <end position="364"/>
    </location>
</feature>